<proteinExistence type="predicted"/>
<dbReference type="RefSeq" id="WP_251260072.1">
    <property type="nucleotide sequence ID" value="NZ_JAMQGP010000001.1"/>
</dbReference>
<evidence type="ECO:0000256" key="2">
    <source>
        <dbReference type="PROSITE-ProRule" id="PRU01091"/>
    </source>
</evidence>
<name>A0AA42B6F8_9GAMM</name>
<evidence type="ECO:0000256" key="1">
    <source>
        <dbReference type="ARBA" id="ARBA00023125"/>
    </source>
</evidence>
<dbReference type="GO" id="GO:0006355">
    <property type="term" value="P:regulation of DNA-templated transcription"/>
    <property type="evidence" value="ECO:0007669"/>
    <property type="project" value="InterPro"/>
</dbReference>
<sequence>MTDLTKPFQLNQFVIYPQNDQIFYKQTHHKLEPKVMQVLMTLIRNRNRVVSVEELLDEIWEGLVVTPKSAQRSISVLRKVFADDKETYIKTFSKRGYQFVIEPVPLEMNPPNFVMLSVRHVALLALLFLTLFMVSAWGIIHALSCE</sequence>
<feature type="transmembrane region" description="Helical" evidence="3">
    <location>
        <begin position="121"/>
        <end position="140"/>
    </location>
</feature>
<keyword evidence="6" id="KW-1185">Reference proteome</keyword>
<organism evidence="5 6">
    <name type="scientific">Echinimonas agarilytica</name>
    <dbReference type="NCBI Taxonomy" id="1215918"/>
    <lineage>
        <taxon>Bacteria</taxon>
        <taxon>Pseudomonadati</taxon>
        <taxon>Pseudomonadota</taxon>
        <taxon>Gammaproteobacteria</taxon>
        <taxon>Alteromonadales</taxon>
        <taxon>Echinimonadaceae</taxon>
        <taxon>Echinimonas</taxon>
    </lineage>
</organism>
<dbReference type="InterPro" id="IPR001867">
    <property type="entry name" value="OmpR/PhoB-type_DNA-bd"/>
</dbReference>
<evidence type="ECO:0000313" key="6">
    <source>
        <dbReference type="Proteomes" id="UP001165393"/>
    </source>
</evidence>
<reference evidence="5 6" key="1">
    <citation type="journal article" date="2013" name="Antonie Van Leeuwenhoek">
        <title>Echinimonas agarilytica gen. nov., sp. nov., a new gammaproteobacterium isolated from the sea urchin Strongylocentrotus intermedius.</title>
        <authorList>
            <person name="Nedashkovskaya O.I."/>
            <person name="Stenkova A.M."/>
            <person name="Zhukova N.V."/>
            <person name="Van Trappen S."/>
            <person name="Lee J.S."/>
            <person name="Kim S.B."/>
        </authorList>
    </citation>
    <scope>NUCLEOTIDE SEQUENCE [LARGE SCALE GENOMIC DNA]</scope>
    <source>
        <strain evidence="5 6">KMM 6351</strain>
    </source>
</reference>
<dbReference type="EMBL" id="JAMQGP010000001">
    <property type="protein sequence ID" value="MCM2678712.1"/>
    <property type="molecule type" value="Genomic_DNA"/>
</dbReference>
<dbReference type="SUPFAM" id="SSF46894">
    <property type="entry name" value="C-terminal effector domain of the bipartite response regulators"/>
    <property type="match status" value="1"/>
</dbReference>
<dbReference type="SMART" id="SM00862">
    <property type="entry name" value="Trans_reg_C"/>
    <property type="match status" value="1"/>
</dbReference>
<evidence type="ECO:0000256" key="3">
    <source>
        <dbReference type="SAM" id="Phobius"/>
    </source>
</evidence>
<dbReference type="GO" id="GO:0000160">
    <property type="term" value="P:phosphorelay signal transduction system"/>
    <property type="evidence" value="ECO:0007669"/>
    <property type="project" value="InterPro"/>
</dbReference>
<feature type="domain" description="OmpR/PhoB-type" evidence="4">
    <location>
        <begin position="5"/>
        <end position="101"/>
    </location>
</feature>
<dbReference type="AlphaFoldDB" id="A0AA42B6F8"/>
<gene>
    <name evidence="5" type="ORF">NAF29_03370</name>
</gene>
<accession>A0AA42B6F8</accession>
<evidence type="ECO:0000259" key="4">
    <source>
        <dbReference type="PROSITE" id="PS51755"/>
    </source>
</evidence>
<keyword evidence="3" id="KW-0812">Transmembrane</keyword>
<dbReference type="Proteomes" id="UP001165393">
    <property type="component" value="Unassembled WGS sequence"/>
</dbReference>
<dbReference type="GO" id="GO:0003677">
    <property type="term" value="F:DNA binding"/>
    <property type="evidence" value="ECO:0007669"/>
    <property type="project" value="UniProtKB-UniRule"/>
</dbReference>
<dbReference type="Pfam" id="PF00486">
    <property type="entry name" value="Trans_reg_C"/>
    <property type="match status" value="1"/>
</dbReference>
<keyword evidence="1 2" id="KW-0238">DNA-binding</keyword>
<keyword evidence="3" id="KW-1133">Transmembrane helix</keyword>
<keyword evidence="3" id="KW-0472">Membrane</keyword>
<evidence type="ECO:0000313" key="5">
    <source>
        <dbReference type="EMBL" id="MCM2678712.1"/>
    </source>
</evidence>
<dbReference type="InterPro" id="IPR016032">
    <property type="entry name" value="Sig_transdc_resp-reg_C-effctor"/>
</dbReference>
<dbReference type="InterPro" id="IPR036388">
    <property type="entry name" value="WH-like_DNA-bd_sf"/>
</dbReference>
<dbReference type="Gene3D" id="1.10.10.10">
    <property type="entry name" value="Winged helix-like DNA-binding domain superfamily/Winged helix DNA-binding domain"/>
    <property type="match status" value="1"/>
</dbReference>
<feature type="DNA-binding region" description="OmpR/PhoB-type" evidence="2">
    <location>
        <begin position="5"/>
        <end position="101"/>
    </location>
</feature>
<protein>
    <submittedName>
        <fullName evidence="5">Winged helix-turn-helix domain-containing protein</fullName>
    </submittedName>
</protein>
<comment type="caution">
    <text evidence="5">The sequence shown here is derived from an EMBL/GenBank/DDBJ whole genome shotgun (WGS) entry which is preliminary data.</text>
</comment>
<dbReference type="CDD" id="cd00383">
    <property type="entry name" value="trans_reg_C"/>
    <property type="match status" value="1"/>
</dbReference>
<dbReference type="PROSITE" id="PS51755">
    <property type="entry name" value="OMPR_PHOB"/>
    <property type="match status" value="1"/>
</dbReference>